<sequence>MLFFSIARKKYYNRTLDNLLQGEANYSIFLTGSFFTDSLYLIDYFYRKNPRLIVEFYDEGTISYFNEENYLFRYGQHEGVKQSLIRFFCQGKFKYNYKRLVKGIHLYAPQLNHVMPKLVTHGMKRINENEICQQLLESVGKGIEDVHSVWYNKRNVLFFPPGRLKGYEDNYDKTYEILSAIIEAVGARKLIVKPHPTMIKQDPKKLQEFELEGIYVDNENYLFESNYEQMELNKKIFILRNSSIALNPKFMYGKEPFVIFTFRLYQYYHQNGEWKTERYASDLMSIYKDKKRVMIPNSIRELQEMVSNTVRSLEGVESNAGYER</sequence>
<dbReference type="RefSeq" id="WP_015263554.1">
    <property type="nucleotide sequence ID" value="NC_019903.1"/>
</dbReference>
<organism evidence="1 2">
    <name type="scientific">Desulfitobacterium dichloroeliminans (strain LMG P-21439 / DCA1)</name>
    <dbReference type="NCBI Taxonomy" id="871963"/>
    <lineage>
        <taxon>Bacteria</taxon>
        <taxon>Bacillati</taxon>
        <taxon>Bacillota</taxon>
        <taxon>Clostridia</taxon>
        <taxon>Eubacteriales</taxon>
        <taxon>Desulfitobacteriaceae</taxon>
        <taxon>Desulfitobacterium</taxon>
    </lineage>
</organism>
<dbReference type="OrthoDB" id="2088183at2"/>
<evidence type="ECO:0000313" key="1">
    <source>
        <dbReference type="EMBL" id="AGA70594.1"/>
    </source>
</evidence>
<dbReference type="KEGG" id="ddl:Desdi_3200"/>
<gene>
    <name evidence="1" type="ordered locus">Desdi_3200</name>
</gene>
<evidence type="ECO:0008006" key="3">
    <source>
        <dbReference type="Google" id="ProtNLM"/>
    </source>
</evidence>
<dbReference type="Proteomes" id="UP000010797">
    <property type="component" value="Chromosome"/>
</dbReference>
<accession>L0F9W2</accession>
<name>L0F9W2_DESDL</name>
<dbReference type="HOGENOM" id="CLU_857189_0_0_9"/>
<dbReference type="AlphaFoldDB" id="L0F9W2"/>
<reference evidence="2" key="1">
    <citation type="submission" date="2012-02" db="EMBL/GenBank/DDBJ databases">
        <title>Complete sequence of Desulfitobacterium dichloroeliminans LMG P-21439.</title>
        <authorList>
            <person name="Lucas S."/>
            <person name="Han J."/>
            <person name="Lapidus A."/>
            <person name="Cheng J.-F."/>
            <person name="Goodwin L."/>
            <person name="Pitluck S."/>
            <person name="Peters L."/>
            <person name="Ovchinnikova G."/>
            <person name="Teshima H."/>
            <person name="Detter J.C."/>
            <person name="Han C."/>
            <person name="Tapia R."/>
            <person name="Land M."/>
            <person name="Hauser L."/>
            <person name="Kyrpides N."/>
            <person name="Ivanova N."/>
            <person name="Pagani I."/>
            <person name="Kruse T."/>
            <person name="de Vos W.M."/>
            <person name="Boon N."/>
            <person name="Smidt H."/>
            <person name="Woyke T."/>
        </authorList>
    </citation>
    <scope>NUCLEOTIDE SEQUENCE [LARGE SCALE GENOMIC DNA]</scope>
    <source>
        <strain evidence="2">LMG P-21439 / DCA1</strain>
    </source>
</reference>
<dbReference type="STRING" id="871963.Desdi_3200"/>
<proteinExistence type="predicted"/>
<evidence type="ECO:0000313" key="2">
    <source>
        <dbReference type="Proteomes" id="UP000010797"/>
    </source>
</evidence>
<keyword evidence="2" id="KW-1185">Reference proteome</keyword>
<protein>
    <recommendedName>
        <fullName evidence="3">Glycosyl/glycerophosphate transferase, teichoic acid biosynthesis</fullName>
    </recommendedName>
</protein>
<dbReference type="EMBL" id="CP003344">
    <property type="protein sequence ID" value="AGA70594.1"/>
    <property type="molecule type" value="Genomic_DNA"/>
</dbReference>